<dbReference type="GO" id="GO:0005737">
    <property type="term" value="C:cytoplasm"/>
    <property type="evidence" value="ECO:0007669"/>
    <property type="project" value="UniProtKB-SubCell"/>
</dbReference>
<dbReference type="InterPro" id="IPR012340">
    <property type="entry name" value="NA-bd_OB-fold"/>
</dbReference>
<keyword evidence="2 6" id="KW-0227">DNA damage</keyword>
<dbReference type="GO" id="GO:0006281">
    <property type="term" value="P:DNA repair"/>
    <property type="evidence" value="ECO:0007669"/>
    <property type="project" value="UniProtKB-UniRule"/>
</dbReference>
<gene>
    <name evidence="6 8" type="primary">ruvA</name>
    <name evidence="8" type="ORF">ENV60_07900</name>
</gene>
<evidence type="ECO:0000256" key="6">
    <source>
        <dbReference type="HAMAP-Rule" id="MF_00031"/>
    </source>
</evidence>
<comment type="function">
    <text evidence="6">The RuvA-RuvB-RuvC complex processes Holliday junction (HJ) DNA during genetic recombination and DNA repair, while the RuvA-RuvB complex plays an important role in the rescue of blocked DNA replication forks via replication fork reversal (RFR). RuvA specifically binds to HJ cruciform DNA, conferring on it an open structure. The RuvB hexamer acts as an ATP-dependent pump, pulling dsDNA into and through the RuvAB complex. HJ branch migration allows RuvC to scan DNA until it finds its consensus sequence, where it cleaves and resolves the cruciform DNA.</text>
</comment>
<evidence type="ECO:0000256" key="1">
    <source>
        <dbReference type="ARBA" id="ARBA00022490"/>
    </source>
</evidence>
<dbReference type="SUPFAM" id="SSF50249">
    <property type="entry name" value="Nucleic acid-binding proteins"/>
    <property type="match status" value="1"/>
</dbReference>
<dbReference type="InterPro" id="IPR003583">
    <property type="entry name" value="Hlx-hairpin-Hlx_DNA-bd_motif"/>
</dbReference>
<dbReference type="GO" id="GO:0009378">
    <property type="term" value="F:four-way junction helicase activity"/>
    <property type="evidence" value="ECO:0007669"/>
    <property type="project" value="InterPro"/>
</dbReference>
<dbReference type="AlphaFoldDB" id="A0A7C4THT6"/>
<evidence type="ECO:0000256" key="4">
    <source>
        <dbReference type="ARBA" id="ARBA00023172"/>
    </source>
</evidence>
<dbReference type="Gene3D" id="1.10.150.20">
    <property type="entry name" value="5' to 3' exonuclease, C-terminal subdomain"/>
    <property type="match status" value="1"/>
</dbReference>
<comment type="similarity">
    <text evidence="6">Belongs to the RuvA family.</text>
</comment>
<dbReference type="GO" id="GO:0006310">
    <property type="term" value="P:DNA recombination"/>
    <property type="evidence" value="ECO:0007669"/>
    <property type="project" value="UniProtKB-UniRule"/>
</dbReference>
<evidence type="ECO:0000259" key="7">
    <source>
        <dbReference type="SMART" id="SM00278"/>
    </source>
</evidence>
<accession>A0A7C4THT6</accession>
<dbReference type="Gene3D" id="2.40.50.140">
    <property type="entry name" value="Nucleic acid-binding proteins"/>
    <property type="match status" value="1"/>
</dbReference>
<dbReference type="InterPro" id="IPR013849">
    <property type="entry name" value="DNA_helicase_Holl-junc_RuvA_I"/>
</dbReference>
<comment type="caution">
    <text evidence="8">The sequence shown here is derived from an EMBL/GenBank/DDBJ whole genome shotgun (WGS) entry which is preliminary data.</text>
</comment>
<comment type="subcellular location">
    <subcellularLocation>
        <location evidence="6">Cytoplasm</location>
    </subcellularLocation>
</comment>
<dbReference type="SUPFAM" id="SSF46929">
    <property type="entry name" value="DNA helicase RuvA subunit, C-terminal domain"/>
    <property type="match status" value="1"/>
</dbReference>
<feature type="domain" description="Helix-hairpin-helix DNA-binding motif class 1" evidence="7">
    <location>
        <begin position="107"/>
        <end position="126"/>
    </location>
</feature>
<reference evidence="8" key="1">
    <citation type="journal article" date="2020" name="mSystems">
        <title>Genome- and Community-Level Interaction Insights into Carbon Utilization and Element Cycling Functions of Hydrothermarchaeota in Hydrothermal Sediment.</title>
        <authorList>
            <person name="Zhou Z."/>
            <person name="Liu Y."/>
            <person name="Xu W."/>
            <person name="Pan J."/>
            <person name="Luo Z.H."/>
            <person name="Li M."/>
        </authorList>
    </citation>
    <scope>NUCLEOTIDE SEQUENCE [LARGE SCALE GENOMIC DNA]</scope>
    <source>
        <strain evidence="8">SpSt-774</strain>
    </source>
</reference>
<organism evidence="8">
    <name type="scientific">candidate division WOR-3 bacterium</name>
    <dbReference type="NCBI Taxonomy" id="2052148"/>
    <lineage>
        <taxon>Bacteria</taxon>
        <taxon>Bacteria division WOR-3</taxon>
    </lineage>
</organism>
<dbReference type="GO" id="GO:0009379">
    <property type="term" value="C:Holliday junction helicase complex"/>
    <property type="evidence" value="ECO:0007669"/>
    <property type="project" value="InterPro"/>
</dbReference>
<name>A0A7C4THT6_UNCW3</name>
<comment type="domain">
    <text evidence="6">Has three domains with a flexible linker between the domains II and III and assumes an 'L' shape. Domain III is highly mobile and contacts RuvB.</text>
</comment>
<comment type="subunit">
    <text evidence="6">Homotetramer. Forms an RuvA(8)-RuvB(12)-Holliday junction (HJ) complex. HJ DNA is sandwiched between 2 RuvA tetramers; dsDNA enters through RuvA and exits via RuvB. An RuvB hexamer assembles on each DNA strand where it exits the tetramer. Each RuvB hexamer is contacted by two RuvA subunits (via domain III) on 2 adjacent RuvB subunits; this complex drives branch migration. In the full resolvosome a probable DNA-RuvA(4)-RuvB(12)-RuvC(2) complex forms which resolves the HJ.</text>
</comment>
<keyword evidence="1 6" id="KW-0963">Cytoplasm</keyword>
<protein>
    <recommendedName>
        <fullName evidence="6">Holliday junction branch migration complex subunit RuvA</fullName>
    </recommendedName>
</protein>
<comment type="caution">
    <text evidence="6">Lacks conserved residue(s) required for the propagation of feature annotation.</text>
</comment>
<proteinExistence type="inferred from homology"/>
<dbReference type="InterPro" id="IPR011114">
    <property type="entry name" value="RuvA_C"/>
</dbReference>
<dbReference type="SMART" id="SM00278">
    <property type="entry name" value="HhH1"/>
    <property type="match status" value="2"/>
</dbReference>
<evidence type="ECO:0000256" key="5">
    <source>
        <dbReference type="ARBA" id="ARBA00023204"/>
    </source>
</evidence>
<dbReference type="GO" id="GO:0005524">
    <property type="term" value="F:ATP binding"/>
    <property type="evidence" value="ECO:0007669"/>
    <property type="project" value="InterPro"/>
</dbReference>
<dbReference type="Gene3D" id="1.10.8.10">
    <property type="entry name" value="DNA helicase RuvA subunit, C-terminal domain"/>
    <property type="match status" value="1"/>
</dbReference>
<dbReference type="InterPro" id="IPR010994">
    <property type="entry name" value="RuvA_2-like"/>
</dbReference>
<evidence type="ECO:0000256" key="2">
    <source>
        <dbReference type="ARBA" id="ARBA00022763"/>
    </source>
</evidence>
<feature type="domain" description="Helix-hairpin-helix DNA-binding motif class 1" evidence="7">
    <location>
        <begin position="72"/>
        <end position="91"/>
    </location>
</feature>
<dbReference type="NCBIfam" id="TIGR00084">
    <property type="entry name" value="ruvA"/>
    <property type="match status" value="1"/>
</dbReference>
<feature type="region of interest" description="Domain III" evidence="6">
    <location>
        <begin position="140"/>
        <end position="181"/>
    </location>
</feature>
<keyword evidence="4 6" id="KW-0233">DNA recombination</keyword>
<dbReference type="CDD" id="cd14332">
    <property type="entry name" value="UBA_RuvA_C"/>
    <property type="match status" value="1"/>
</dbReference>
<dbReference type="InterPro" id="IPR036267">
    <property type="entry name" value="RuvA_C_sf"/>
</dbReference>
<sequence length="181" mass="20051">MIGRIQGRVIGKSPPYFTIDVAGIGFIIQSPLNIFDQLELNKEVIVYTKCLIKEEEILIYGFLEEAALKMFEELTGIPGVGPKSALGLLSNFTPQEIARAIEEENVELLATVPRVGRKLASKIVLEMKGKLSFVKEKEIFNQAINALCALGLTRSEAINRLKGLPSDLPLEEIIKRALRSK</sequence>
<keyword evidence="8" id="KW-0378">Hydrolase</keyword>
<dbReference type="EMBL" id="DTGZ01000147">
    <property type="protein sequence ID" value="HGV98203.1"/>
    <property type="molecule type" value="Genomic_DNA"/>
</dbReference>
<evidence type="ECO:0000256" key="3">
    <source>
        <dbReference type="ARBA" id="ARBA00023125"/>
    </source>
</evidence>
<dbReference type="GO" id="GO:0016787">
    <property type="term" value="F:hydrolase activity"/>
    <property type="evidence" value="ECO:0007669"/>
    <property type="project" value="UniProtKB-KW"/>
</dbReference>
<keyword evidence="3 6" id="KW-0238">DNA-binding</keyword>
<dbReference type="GO" id="GO:0000400">
    <property type="term" value="F:four-way junction DNA binding"/>
    <property type="evidence" value="ECO:0007669"/>
    <property type="project" value="UniProtKB-UniRule"/>
</dbReference>
<dbReference type="Pfam" id="PF01330">
    <property type="entry name" value="RuvA_N"/>
    <property type="match status" value="1"/>
</dbReference>
<dbReference type="SUPFAM" id="SSF47781">
    <property type="entry name" value="RuvA domain 2-like"/>
    <property type="match status" value="1"/>
</dbReference>
<dbReference type="GO" id="GO:0048476">
    <property type="term" value="C:Holliday junction resolvase complex"/>
    <property type="evidence" value="ECO:0007669"/>
    <property type="project" value="UniProtKB-UniRule"/>
</dbReference>
<evidence type="ECO:0000313" key="8">
    <source>
        <dbReference type="EMBL" id="HGV98203.1"/>
    </source>
</evidence>
<dbReference type="HAMAP" id="MF_00031">
    <property type="entry name" value="DNA_HJ_migration_RuvA"/>
    <property type="match status" value="1"/>
</dbReference>
<dbReference type="InterPro" id="IPR000085">
    <property type="entry name" value="RuvA"/>
</dbReference>
<keyword evidence="5 6" id="KW-0234">DNA repair</keyword>
<dbReference type="Pfam" id="PF14520">
    <property type="entry name" value="HHH_5"/>
    <property type="match status" value="1"/>
</dbReference>